<evidence type="ECO:0000256" key="4">
    <source>
        <dbReference type="ARBA" id="ARBA00022598"/>
    </source>
</evidence>
<organism evidence="10">
    <name type="scientific">hydrothermal vent metagenome</name>
    <dbReference type="NCBI Taxonomy" id="652676"/>
    <lineage>
        <taxon>unclassified sequences</taxon>
        <taxon>metagenomes</taxon>
        <taxon>ecological metagenomes</taxon>
    </lineage>
</organism>
<dbReference type="InterPro" id="IPR012094">
    <property type="entry name" value="tRNA_Ile_lys_synt"/>
</dbReference>
<dbReference type="GO" id="GO:0008033">
    <property type="term" value="P:tRNA processing"/>
    <property type="evidence" value="ECO:0007669"/>
    <property type="project" value="UniProtKB-KW"/>
</dbReference>
<dbReference type="Gene3D" id="1.20.59.20">
    <property type="match status" value="1"/>
</dbReference>
<dbReference type="EC" id="6.3.4.19" evidence="2"/>
<dbReference type="InterPro" id="IPR012795">
    <property type="entry name" value="tRNA_Ile_lys_synt_N"/>
</dbReference>
<dbReference type="NCBIfam" id="TIGR02433">
    <property type="entry name" value="lysidine_TilS_C"/>
    <property type="match status" value="1"/>
</dbReference>
<dbReference type="SMART" id="SM00977">
    <property type="entry name" value="TilS_C"/>
    <property type="match status" value="1"/>
</dbReference>
<dbReference type="InterPro" id="IPR014729">
    <property type="entry name" value="Rossmann-like_a/b/a_fold"/>
</dbReference>
<comment type="subcellular location">
    <subcellularLocation>
        <location evidence="1">Cytoplasm</location>
    </subcellularLocation>
</comment>
<evidence type="ECO:0000256" key="3">
    <source>
        <dbReference type="ARBA" id="ARBA00022490"/>
    </source>
</evidence>
<dbReference type="GO" id="GO:0032267">
    <property type="term" value="F:tRNA(Ile)-lysidine synthase activity"/>
    <property type="evidence" value="ECO:0007669"/>
    <property type="project" value="UniProtKB-EC"/>
</dbReference>
<evidence type="ECO:0000256" key="6">
    <source>
        <dbReference type="ARBA" id="ARBA00022741"/>
    </source>
</evidence>
<dbReference type="Pfam" id="PF09179">
    <property type="entry name" value="TilS"/>
    <property type="match status" value="1"/>
</dbReference>
<dbReference type="GO" id="GO:0005524">
    <property type="term" value="F:ATP binding"/>
    <property type="evidence" value="ECO:0007669"/>
    <property type="project" value="UniProtKB-KW"/>
</dbReference>
<dbReference type="Pfam" id="PF11734">
    <property type="entry name" value="TilS_C"/>
    <property type="match status" value="1"/>
</dbReference>
<evidence type="ECO:0000313" key="10">
    <source>
        <dbReference type="EMBL" id="VAW95789.1"/>
    </source>
</evidence>
<comment type="catalytic activity">
    <reaction evidence="8">
        <text>cytidine(34) in tRNA(Ile2) + L-lysine + ATP = lysidine(34) in tRNA(Ile2) + AMP + diphosphate + H(+)</text>
        <dbReference type="Rhea" id="RHEA:43744"/>
        <dbReference type="Rhea" id="RHEA-COMP:10625"/>
        <dbReference type="Rhea" id="RHEA-COMP:10670"/>
        <dbReference type="ChEBI" id="CHEBI:15378"/>
        <dbReference type="ChEBI" id="CHEBI:30616"/>
        <dbReference type="ChEBI" id="CHEBI:32551"/>
        <dbReference type="ChEBI" id="CHEBI:33019"/>
        <dbReference type="ChEBI" id="CHEBI:82748"/>
        <dbReference type="ChEBI" id="CHEBI:83665"/>
        <dbReference type="ChEBI" id="CHEBI:456215"/>
        <dbReference type="EC" id="6.3.4.19"/>
    </reaction>
</comment>
<proteinExistence type="inferred from homology"/>
<dbReference type="Pfam" id="PF01171">
    <property type="entry name" value="ATP_bind_3"/>
    <property type="match status" value="1"/>
</dbReference>
<dbReference type="PANTHER" id="PTHR43033">
    <property type="entry name" value="TRNA(ILE)-LYSIDINE SYNTHASE-RELATED"/>
    <property type="match status" value="1"/>
</dbReference>
<keyword evidence="3" id="KW-0963">Cytoplasm</keyword>
<dbReference type="SUPFAM" id="SSF56037">
    <property type="entry name" value="PheT/TilS domain"/>
    <property type="match status" value="1"/>
</dbReference>
<dbReference type="Gene3D" id="3.40.50.620">
    <property type="entry name" value="HUPs"/>
    <property type="match status" value="1"/>
</dbReference>
<dbReference type="HAMAP" id="MF_01161">
    <property type="entry name" value="tRNA_Ile_lys_synt"/>
    <property type="match status" value="1"/>
</dbReference>
<dbReference type="SUPFAM" id="SSF52402">
    <property type="entry name" value="Adenine nucleotide alpha hydrolases-like"/>
    <property type="match status" value="1"/>
</dbReference>
<evidence type="ECO:0000259" key="9">
    <source>
        <dbReference type="SMART" id="SM00977"/>
    </source>
</evidence>
<name>A0A3B1ABZ3_9ZZZZ</name>
<dbReference type="PANTHER" id="PTHR43033:SF1">
    <property type="entry name" value="TRNA(ILE)-LYSIDINE SYNTHASE-RELATED"/>
    <property type="match status" value="1"/>
</dbReference>
<evidence type="ECO:0000256" key="1">
    <source>
        <dbReference type="ARBA" id="ARBA00004496"/>
    </source>
</evidence>
<protein>
    <recommendedName>
        <fullName evidence="2">tRNA(Ile)-lysidine synthetase</fullName>
        <ecNumber evidence="2">6.3.4.19</ecNumber>
    </recommendedName>
</protein>
<dbReference type="CDD" id="cd01992">
    <property type="entry name" value="TilS_N"/>
    <property type="match status" value="1"/>
</dbReference>
<dbReference type="AlphaFoldDB" id="A0A3B1ABZ3"/>
<accession>A0A3B1ABZ3</accession>
<keyword evidence="7" id="KW-0067">ATP-binding</keyword>
<keyword evidence="4 10" id="KW-0436">Ligase</keyword>
<dbReference type="InterPro" id="IPR011063">
    <property type="entry name" value="TilS/TtcA_N"/>
</dbReference>
<sequence>MLTVESFWRDLSKLHSSYTPADTHYLLAYSGGLDSHVLLHLLVELKKLNHINHLSVVHINHQLHADSSQWAAHCLQQCEQYQLSCDVINVIVDKNSGLGLEAAARQARYSAFKTLVTDQTLLLTAQHADDQVETFLLQSLRGGGVKGLAAMPVIKSFANGYLSRPLLAVTQQAIVDYAKQHNLSWVDDPSNSNINFDRNYLRQQVVPVLKKRWPSIHKTFSRVTQHQAENKKLLVELAQMDLQQLDAVNNTLSISRLQTLSLHRKKNVLRYWLHNINELSMPDAMHLNRVLNEVMEAAVDSQPCVTWGDAIVRRYNDKLYADKLAAEQLSQTENLIWTPEEQYSFGSKQLVTEKCEGQGLSVSQLQSKNVTIRFRQGGETCCPQGRGPHQHKLKKLFQEWQVLPWQRNAVPLIYVDNILAQVVGYCLCEPFVAKPNELGYLIQCKGIE</sequence>
<evidence type="ECO:0000256" key="8">
    <source>
        <dbReference type="ARBA" id="ARBA00048539"/>
    </source>
</evidence>
<dbReference type="InterPro" id="IPR015262">
    <property type="entry name" value="tRNA_Ile_lys_synt_subst-bd"/>
</dbReference>
<dbReference type="GO" id="GO:0005737">
    <property type="term" value="C:cytoplasm"/>
    <property type="evidence" value="ECO:0007669"/>
    <property type="project" value="UniProtKB-SubCell"/>
</dbReference>
<dbReference type="InterPro" id="IPR012796">
    <property type="entry name" value="Lysidine-tRNA-synth_C"/>
</dbReference>
<reference evidence="10" key="1">
    <citation type="submission" date="2018-06" db="EMBL/GenBank/DDBJ databases">
        <authorList>
            <person name="Zhirakovskaya E."/>
        </authorList>
    </citation>
    <scope>NUCLEOTIDE SEQUENCE</scope>
</reference>
<dbReference type="SUPFAM" id="SSF82829">
    <property type="entry name" value="MesJ substrate recognition domain-like"/>
    <property type="match status" value="1"/>
</dbReference>
<evidence type="ECO:0000256" key="2">
    <source>
        <dbReference type="ARBA" id="ARBA00013267"/>
    </source>
</evidence>
<evidence type="ECO:0000256" key="7">
    <source>
        <dbReference type="ARBA" id="ARBA00022840"/>
    </source>
</evidence>
<gene>
    <name evidence="10" type="ORF">MNBD_GAMMA23-1640</name>
</gene>
<dbReference type="NCBIfam" id="TIGR02432">
    <property type="entry name" value="lysidine_TilS_N"/>
    <property type="match status" value="1"/>
</dbReference>
<evidence type="ECO:0000256" key="5">
    <source>
        <dbReference type="ARBA" id="ARBA00022694"/>
    </source>
</evidence>
<dbReference type="EMBL" id="UOFT01000049">
    <property type="protein sequence ID" value="VAW95789.1"/>
    <property type="molecule type" value="Genomic_DNA"/>
</dbReference>
<feature type="domain" description="Lysidine-tRNA(Ile) synthetase C-terminal" evidence="9">
    <location>
        <begin position="370"/>
        <end position="444"/>
    </location>
</feature>
<keyword evidence="6" id="KW-0547">Nucleotide-binding</keyword>
<keyword evidence="5" id="KW-0819">tRNA processing</keyword>